<dbReference type="Pfam" id="PF10106">
    <property type="entry name" value="DUF2345"/>
    <property type="match status" value="1"/>
</dbReference>
<dbReference type="Gene3D" id="2.40.50.230">
    <property type="entry name" value="Gp5 N-terminal domain"/>
    <property type="match status" value="1"/>
</dbReference>
<gene>
    <name evidence="3" type="ORF">LGN22_17835</name>
</gene>
<accession>A0AAW4TGX7</accession>
<evidence type="ECO:0000313" key="4">
    <source>
        <dbReference type="Proteomes" id="UP001199070"/>
    </source>
</evidence>
<dbReference type="RefSeq" id="WP_226134238.1">
    <property type="nucleotide sequence ID" value="NZ_JAIZTC010000004.1"/>
</dbReference>
<dbReference type="Pfam" id="PF13296">
    <property type="entry name" value="T6SS_Vgr"/>
    <property type="match status" value="1"/>
</dbReference>
<evidence type="ECO:0000259" key="2">
    <source>
        <dbReference type="Pfam" id="PF13296"/>
    </source>
</evidence>
<evidence type="ECO:0000313" key="3">
    <source>
        <dbReference type="EMBL" id="MCA8380738.1"/>
    </source>
</evidence>
<proteinExistence type="predicted"/>
<reference evidence="3" key="1">
    <citation type="submission" date="2023-08" db="EMBL/GenBank/DDBJ databases">
        <title>A collection of bacterial strains from the Burkholderia cepacia Research Laboratory and Repository.</title>
        <authorList>
            <person name="Lipuma J."/>
            <person name="Spilker T."/>
        </authorList>
    </citation>
    <scope>NUCLEOTIDE SEQUENCE</scope>
    <source>
        <strain evidence="3">AU0862</strain>
    </source>
</reference>
<organism evidence="3 4">
    <name type="scientific">Burkholderia cenocepacia</name>
    <dbReference type="NCBI Taxonomy" id="95486"/>
    <lineage>
        <taxon>Bacteria</taxon>
        <taxon>Pseudomonadati</taxon>
        <taxon>Pseudomonadota</taxon>
        <taxon>Betaproteobacteria</taxon>
        <taxon>Burkholderiales</taxon>
        <taxon>Burkholderiaceae</taxon>
        <taxon>Burkholderia</taxon>
        <taxon>Burkholderia cepacia complex</taxon>
    </lineage>
</organism>
<sequence>MRTIQDVLKHPNSVVTQPLHLEIAALDAPVSVLSFVLTEAMNTPFLADITVTSQDKRIDGATIVGQPAVFTIEEHASVPALAAVIDPVRHAARTVHGIVTQWTRVRTSRDEATYQVHLKPRFALLEEVHDSAVLLDRSFRELLSDMIVDRDLFQSFDVEFELEGLDGKLEQTVMYEETVANFIDRHCRRAGVYYYFKQAKKEDGPQRDTLVFGNTPRGYMRALEVPLLPHSGLTSWHEAVLTLEVTRARVPQTVREWDHNYRVPDDPLLVESIVAHDNRSVYGSVNRSIEHFHSVEEGQALADARRDELLTRQVRLTGTSNVIGMTPGMVVRITNDDVHEAPHGMVITKLVTTGSRSQSVVNTFEAIPAHQTYRPEYVPEKHWRWIAGMLIGVVESGDDEPYAWMDEYGRYRVRLLFTRHSGKRGTNSMPLRLLRASASYQGGLHIPLLPRSEVRVVATQGNCDRLLIAGALHDHARRDLVHGKEGRYSRAVFRSPLLRNKLRFEDLKDHEGIRLATVFGQSSLNMGHLVDRDKNKRGQGFELTTQHWGTLRAPKGLFFSADAAAGSETPHLDMPAAIAQLKTALQRVTDLAAATTQAKADPADRAAQTALLDGLNQLRDAGLLASAPGGMAFVTPKSLQQSAGENVIVTAGQNMDVSIVRRLRMVAGDLISLCAHKLGLNFVAAKGKVMMAALTDGMDLFAKQQLRVASQSADVQVSAKSKITLNSGGASLVIENGNMTFHCPGAFTIKAASFSFHGPNNVTTPLPSLPQANLKISDRYSSSH</sequence>
<dbReference type="Pfam" id="PF05954">
    <property type="entry name" value="Phage_GPD"/>
    <property type="match status" value="1"/>
</dbReference>
<feature type="domain" description="Putative type VI secretion system Rhs element associated Vgr" evidence="2">
    <location>
        <begin position="499"/>
        <end position="593"/>
    </location>
</feature>
<evidence type="ECO:0000259" key="1">
    <source>
        <dbReference type="Pfam" id="PF10106"/>
    </source>
</evidence>
<dbReference type="Gene3D" id="2.30.110.50">
    <property type="match status" value="2"/>
</dbReference>
<comment type="caution">
    <text evidence="3">The sequence shown here is derived from an EMBL/GenBank/DDBJ whole genome shotgun (WGS) entry which is preliminary data.</text>
</comment>
<feature type="domain" description="DUF2345" evidence="1">
    <location>
        <begin position="615"/>
        <end position="759"/>
    </location>
</feature>
<dbReference type="EMBL" id="JAIZTC010000004">
    <property type="protein sequence ID" value="MCA8380738.1"/>
    <property type="molecule type" value="Genomic_DNA"/>
</dbReference>
<protein>
    <submittedName>
        <fullName evidence="3">Type VI secretion system tip protein VgrG</fullName>
    </submittedName>
</protein>
<dbReference type="NCBIfam" id="TIGR01646">
    <property type="entry name" value="vgr_GE"/>
    <property type="match status" value="1"/>
</dbReference>
<dbReference type="InterPro" id="IPR028244">
    <property type="entry name" value="T6SS_Rhs_Vgr_dom"/>
</dbReference>
<dbReference type="SUPFAM" id="SSF69255">
    <property type="entry name" value="gp5 N-terminal domain-like"/>
    <property type="match status" value="1"/>
</dbReference>
<dbReference type="InterPro" id="IPR037026">
    <property type="entry name" value="Vgr_OB-fold_dom_sf"/>
</dbReference>
<name>A0AAW4TGX7_9BURK</name>
<dbReference type="Proteomes" id="UP001199070">
    <property type="component" value="Unassembled WGS sequence"/>
</dbReference>
<dbReference type="InterPro" id="IPR006533">
    <property type="entry name" value="T6SS_Vgr_RhsGE"/>
</dbReference>
<dbReference type="SUPFAM" id="SSF69279">
    <property type="entry name" value="Phage tail proteins"/>
    <property type="match status" value="2"/>
</dbReference>
<dbReference type="AlphaFoldDB" id="A0AAW4TGX7"/>
<dbReference type="InterPro" id="IPR018769">
    <property type="entry name" value="VgrG2_DUF2345"/>
</dbReference>